<sequence>MLKELFPMTAGKAFRKLLQYILCRVGKHGIKRLEWGQLTKFNPVFQGGIDLERDSIDAALEPLITHIRVVTTSFVVAFPFKVQRAAQGLLSIARLSTV</sequence>
<accession>A0ABS8DS23</accession>
<reference evidence="1 2" key="1">
    <citation type="journal article" date="2021" name="Sci. Rep.">
        <title>Genome analysis of a halophilic bacterium Halomonas malpeensis YU-PRIM-29(T) reveals its exopolysaccharide and pigment producing capabilities.</title>
        <authorList>
            <person name="Athmika"/>
            <person name="Ghate S.D."/>
            <person name="Arun A.B."/>
            <person name="Rao S.S."/>
            <person name="Kumar S.T.A."/>
            <person name="Kandiyil M.K."/>
            <person name="Saptami K."/>
            <person name="Rekha P.D."/>
        </authorList>
    </citation>
    <scope>NUCLEOTIDE SEQUENCE [LARGE SCALE GENOMIC DNA]</scope>
    <source>
        <strain evidence="2">prim 29</strain>
    </source>
</reference>
<organism evidence="1 2">
    <name type="scientific">Vreelandella malpeensis</name>
    <dbReference type="NCBI Taxonomy" id="1172368"/>
    <lineage>
        <taxon>Bacteria</taxon>
        <taxon>Pseudomonadati</taxon>
        <taxon>Pseudomonadota</taxon>
        <taxon>Gammaproteobacteria</taxon>
        <taxon>Oceanospirillales</taxon>
        <taxon>Halomonadaceae</taxon>
        <taxon>Vreelandella</taxon>
    </lineage>
</organism>
<evidence type="ECO:0000313" key="2">
    <source>
        <dbReference type="Proteomes" id="UP001319882"/>
    </source>
</evidence>
<name>A0ABS8DS23_9GAMM</name>
<comment type="caution">
    <text evidence="1">The sequence shown here is derived from an EMBL/GenBank/DDBJ whole genome shotgun (WGS) entry which is preliminary data.</text>
</comment>
<dbReference type="EMBL" id="WHVL01000002">
    <property type="protein sequence ID" value="MCB8889039.1"/>
    <property type="molecule type" value="Genomic_DNA"/>
</dbReference>
<protein>
    <submittedName>
        <fullName evidence="1">Uncharacterized protein</fullName>
    </submittedName>
</protein>
<gene>
    <name evidence="1" type="ORF">GEV37_07920</name>
</gene>
<keyword evidence="2" id="KW-1185">Reference proteome</keyword>
<proteinExistence type="predicted"/>
<dbReference type="Proteomes" id="UP001319882">
    <property type="component" value="Unassembled WGS sequence"/>
</dbReference>
<dbReference type="RefSeq" id="WP_227389694.1">
    <property type="nucleotide sequence ID" value="NZ_JBHSCJ010000010.1"/>
</dbReference>
<evidence type="ECO:0000313" key="1">
    <source>
        <dbReference type="EMBL" id="MCB8889039.1"/>
    </source>
</evidence>